<dbReference type="EMBL" id="JAGSPC010000001">
    <property type="protein sequence ID" value="MBV7259153.1"/>
    <property type="molecule type" value="Genomic_DNA"/>
</dbReference>
<organism evidence="2 3">
    <name type="scientific">Erythrobacter crassostreae</name>
    <dbReference type="NCBI Taxonomy" id="2828328"/>
    <lineage>
        <taxon>Bacteria</taxon>
        <taxon>Pseudomonadati</taxon>
        <taxon>Pseudomonadota</taxon>
        <taxon>Alphaproteobacteria</taxon>
        <taxon>Sphingomonadales</taxon>
        <taxon>Erythrobacteraceae</taxon>
        <taxon>Erythrobacter/Porphyrobacter group</taxon>
        <taxon>Erythrobacter</taxon>
    </lineage>
</organism>
<comment type="caution">
    <text evidence="2">The sequence shown here is derived from an EMBL/GenBank/DDBJ whole genome shotgun (WGS) entry which is preliminary data.</text>
</comment>
<gene>
    <name evidence="2" type="ORF">KCG46_06150</name>
</gene>
<accession>A0A9X1F458</accession>
<dbReference type="RefSeq" id="WP_218404389.1">
    <property type="nucleotide sequence ID" value="NZ_JAGSPC010000001.1"/>
</dbReference>
<feature type="chain" id="PRO_5040760406" description="Tetratricopeptide repeat protein" evidence="1">
    <location>
        <begin position="27"/>
        <end position="520"/>
    </location>
</feature>
<dbReference type="Proteomes" id="UP001138681">
    <property type="component" value="Unassembled WGS sequence"/>
</dbReference>
<keyword evidence="1" id="KW-0732">Signal</keyword>
<feature type="signal peptide" evidence="1">
    <location>
        <begin position="1"/>
        <end position="26"/>
    </location>
</feature>
<proteinExistence type="predicted"/>
<evidence type="ECO:0000313" key="2">
    <source>
        <dbReference type="EMBL" id="MBV7259153.1"/>
    </source>
</evidence>
<keyword evidence="3" id="KW-1185">Reference proteome</keyword>
<sequence>MKLKFIQFVTVSAAASLGIFSSPLSAQESEVDPAPDYSGMEYDQLVAVFREDPRRWSAEPCEFGVPLLSAMEAKNPAADPVRTIHFLAQIYCSDTGKQYPQALQVFDQLEAAFPQDDYSDLGFYLLTRNDAADRALDRLKALDFESAGELSEDRFWFVVRMLSREGKNDEVSDLALEWSGNGIFGALTRGQQSGLAFRALSSAIRQDRLDEGEKLLSLITSPRSYISLLTEREYEPLWPAIERRAGPNLKTVGAEDVRLTGTRLENNEADRDRFSEAAHALHFDGRFEDAIALAQQWQKREKRGEELEEGDGWALNIQAYAYDSLGKPELADAVFDKLAELDPDENPWVVSFVINRASRLIGQGRWDEGVEAAKVARTVAEENGNTYAKAIIASNLACAYVKTGQRDKIAPEIAFLRENSEEGLVLAAKGLICVEERQEAVDLLMAAFADPTQKDTALGAFQVDELDLFYTQSMLPDASDLLPEFPELRAELTKHRRDMPESYIPQAALKRAVLELPEWE</sequence>
<evidence type="ECO:0000256" key="1">
    <source>
        <dbReference type="SAM" id="SignalP"/>
    </source>
</evidence>
<reference evidence="2" key="1">
    <citation type="submission" date="2021-04" db="EMBL/GenBank/DDBJ databases">
        <authorList>
            <person name="Pira H."/>
            <person name="Risdian C."/>
            <person name="Wink J."/>
        </authorList>
    </citation>
    <scope>NUCLEOTIDE SEQUENCE</scope>
    <source>
        <strain evidence="2">WH158</strain>
    </source>
</reference>
<evidence type="ECO:0000313" key="3">
    <source>
        <dbReference type="Proteomes" id="UP001138681"/>
    </source>
</evidence>
<name>A0A9X1F458_9SPHN</name>
<protein>
    <recommendedName>
        <fullName evidence="4">Tetratricopeptide repeat protein</fullName>
    </recommendedName>
</protein>
<dbReference type="AlphaFoldDB" id="A0A9X1F458"/>
<evidence type="ECO:0008006" key="4">
    <source>
        <dbReference type="Google" id="ProtNLM"/>
    </source>
</evidence>